<dbReference type="PATRIC" id="fig|1306954.6.peg.1830"/>
<dbReference type="InterPro" id="IPR047201">
    <property type="entry name" value="ERI-1_3'hExo-like"/>
</dbReference>
<evidence type="ECO:0000313" key="5">
    <source>
        <dbReference type="EMBL" id="KXO07557.1"/>
    </source>
</evidence>
<keyword evidence="2" id="KW-0378">Hydrolase</keyword>
<dbReference type="CDD" id="cd06133">
    <property type="entry name" value="ERI-1_3'hExo_like"/>
    <property type="match status" value="1"/>
</dbReference>
<name>A0A137S548_9GAMM</name>
<evidence type="ECO:0000256" key="3">
    <source>
        <dbReference type="ARBA" id="ARBA00022839"/>
    </source>
</evidence>
<organism evidence="5 6">
    <name type="scientific">Marinobacter excellens LAMA 842</name>
    <dbReference type="NCBI Taxonomy" id="1306954"/>
    <lineage>
        <taxon>Bacteria</taxon>
        <taxon>Pseudomonadati</taxon>
        <taxon>Pseudomonadota</taxon>
        <taxon>Gammaproteobacteria</taxon>
        <taxon>Pseudomonadales</taxon>
        <taxon>Marinobacteraceae</taxon>
        <taxon>Marinobacter</taxon>
    </lineage>
</organism>
<reference evidence="6" key="1">
    <citation type="submission" date="2015-12" db="EMBL/GenBank/DDBJ databases">
        <authorList>
            <person name="Lima A."/>
            <person name="Farahani Zayas N."/>
            <person name="Castro Da Silva M.A."/>
            <person name="Cabral A."/>
            <person name="Pessatti M.L."/>
        </authorList>
    </citation>
    <scope>NUCLEOTIDE SEQUENCE [LARGE SCALE GENOMIC DNA]</scope>
    <source>
        <strain evidence="6">LAMA 842</strain>
    </source>
</reference>
<dbReference type="SUPFAM" id="SSF53098">
    <property type="entry name" value="Ribonuclease H-like"/>
    <property type="match status" value="1"/>
</dbReference>
<dbReference type="AlphaFoldDB" id="A0A137S548"/>
<dbReference type="PANTHER" id="PTHR23044">
    <property type="entry name" value="3'-5' EXONUCLEASE ERI1-RELATED"/>
    <property type="match status" value="1"/>
</dbReference>
<comment type="caution">
    <text evidence="5">The sequence shown here is derived from an EMBL/GenBank/DDBJ whole genome shotgun (WGS) entry which is preliminary data.</text>
</comment>
<dbReference type="Gene3D" id="3.30.420.10">
    <property type="entry name" value="Ribonuclease H-like superfamily/Ribonuclease H"/>
    <property type="match status" value="1"/>
</dbReference>
<evidence type="ECO:0000256" key="1">
    <source>
        <dbReference type="ARBA" id="ARBA00022722"/>
    </source>
</evidence>
<proteinExistence type="predicted"/>
<sequence>MRDDTILVVDLEATCWEDQTTPAGDAQSVHNMEIIEVGGALATRKGNLVDVRSFLVRPTRNPVLSDFCMELTGITQSMVDAAPTLPETIEAMNAWLGDLPDDFIWCSWGNYDRLHLEAQSLLDGAQPAILARPHLNLKRIWRRTTGQKRKNGFANALAFHGLDFEGHHHRGVDDARNMARVLPYMDWSLEPELLTPPEVPV</sequence>
<dbReference type="Proteomes" id="UP000070282">
    <property type="component" value="Unassembled WGS sequence"/>
</dbReference>
<dbReference type="InterPro" id="IPR036397">
    <property type="entry name" value="RNaseH_sf"/>
</dbReference>
<dbReference type="SMART" id="SM00479">
    <property type="entry name" value="EXOIII"/>
    <property type="match status" value="1"/>
</dbReference>
<gene>
    <name evidence="5" type="ORF">J122_3263</name>
</gene>
<dbReference type="InterPro" id="IPR051274">
    <property type="entry name" value="3-5_Exoribonuclease"/>
</dbReference>
<evidence type="ECO:0000259" key="4">
    <source>
        <dbReference type="SMART" id="SM00479"/>
    </source>
</evidence>
<dbReference type="GO" id="GO:0006259">
    <property type="term" value="P:DNA metabolic process"/>
    <property type="evidence" value="ECO:0007669"/>
    <property type="project" value="UniProtKB-ARBA"/>
</dbReference>
<dbReference type="Pfam" id="PF00929">
    <property type="entry name" value="RNase_T"/>
    <property type="match status" value="1"/>
</dbReference>
<accession>A0A137S548</accession>
<dbReference type="PANTHER" id="PTHR23044:SF61">
    <property type="entry name" value="3'-5' EXORIBONUCLEASE 1-RELATED"/>
    <property type="match status" value="1"/>
</dbReference>
<evidence type="ECO:0000256" key="2">
    <source>
        <dbReference type="ARBA" id="ARBA00022801"/>
    </source>
</evidence>
<dbReference type="RefSeq" id="WP_058091256.1">
    <property type="nucleotide sequence ID" value="NZ_LOCO01000022.1"/>
</dbReference>
<dbReference type="InterPro" id="IPR013520">
    <property type="entry name" value="Ribonucl_H"/>
</dbReference>
<dbReference type="InterPro" id="IPR012337">
    <property type="entry name" value="RNaseH-like_sf"/>
</dbReference>
<evidence type="ECO:0000313" key="6">
    <source>
        <dbReference type="Proteomes" id="UP000070282"/>
    </source>
</evidence>
<feature type="domain" description="Exonuclease" evidence="4">
    <location>
        <begin position="5"/>
        <end position="191"/>
    </location>
</feature>
<dbReference type="GO" id="GO:0000175">
    <property type="term" value="F:3'-5'-RNA exonuclease activity"/>
    <property type="evidence" value="ECO:0007669"/>
    <property type="project" value="InterPro"/>
</dbReference>
<keyword evidence="6" id="KW-1185">Reference proteome</keyword>
<dbReference type="EMBL" id="LOCO01000022">
    <property type="protein sequence ID" value="KXO07557.1"/>
    <property type="molecule type" value="Genomic_DNA"/>
</dbReference>
<keyword evidence="1" id="KW-0540">Nuclease</keyword>
<protein>
    <submittedName>
        <fullName evidence="5">Exonuclease, RNase T and DNA polymerase III</fullName>
    </submittedName>
</protein>
<dbReference type="GO" id="GO:0003676">
    <property type="term" value="F:nucleic acid binding"/>
    <property type="evidence" value="ECO:0007669"/>
    <property type="project" value="InterPro"/>
</dbReference>
<keyword evidence="3 5" id="KW-0269">Exonuclease</keyword>